<keyword evidence="2" id="KW-1185">Reference proteome</keyword>
<gene>
    <name evidence="1" type="ORF">AG0111_0g931</name>
</gene>
<accession>A0ACB6G1A2</accession>
<name>A0ACB6G1A2_9PLEO</name>
<organism evidence="1 2">
    <name type="scientific">Alternaria gaisen</name>
    <dbReference type="NCBI Taxonomy" id="167740"/>
    <lineage>
        <taxon>Eukaryota</taxon>
        <taxon>Fungi</taxon>
        <taxon>Dikarya</taxon>
        <taxon>Ascomycota</taxon>
        <taxon>Pezizomycotina</taxon>
        <taxon>Dothideomycetes</taxon>
        <taxon>Pleosporomycetidae</taxon>
        <taxon>Pleosporales</taxon>
        <taxon>Pleosporineae</taxon>
        <taxon>Pleosporaceae</taxon>
        <taxon>Alternaria</taxon>
        <taxon>Alternaria sect. Alternaria</taxon>
    </lineage>
</organism>
<evidence type="ECO:0000313" key="2">
    <source>
        <dbReference type="Proteomes" id="UP000293547"/>
    </source>
</evidence>
<sequence length="177" mass="19759">MRVHTIHDLNARNPTPPSNPLLTPTVTDAERRFSRFSVTDAVHLKLKLQALDNALSRIRPESHDQADIAAITSACQTRPFEETVYVAGSEIFYLVVKGLARPHIIADVYAEAYKHVLQGRPYVNNYNLSGCRGIDCVFSDVRTVLGDIDRVCDTNLEGAFDKLEERGRSIISAYTTI</sequence>
<reference evidence="1 2" key="1">
    <citation type="journal article" date="2019" name="bioRxiv">
        <title>Genomics, evolutionary history and diagnostics of the Alternaria alternata species group including apple and Asian pear pathotypes.</title>
        <authorList>
            <person name="Armitage A.D."/>
            <person name="Cockerton H.M."/>
            <person name="Sreenivasaprasad S."/>
            <person name="Woodhall J.W."/>
            <person name="Lane C.R."/>
            <person name="Harrison R.J."/>
            <person name="Clarkson J.P."/>
        </authorList>
    </citation>
    <scope>NUCLEOTIDE SEQUENCE [LARGE SCALE GENOMIC DNA]</scope>
    <source>
        <strain evidence="1 2">FERA 650</strain>
    </source>
</reference>
<dbReference type="EMBL" id="PDWZ02000001">
    <property type="protein sequence ID" value="KAB2110510.1"/>
    <property type="molecule type" value="Genomic_DNA"/>
</dbReference>
<comment type="caution">
    <text evidence="1">The sequence shown here is derived from an EMBL/GenBank/DDBJ whole genome shotgun (WGS) entry which is preliminary data.</text>
</comment>
<evidence type="ECO:0000313" key="1">
    <source>
        <dbReference type="EMBL" id="KAB2110510.1"/>
    </source>
</evidence>
<dbReference type="Proteomes" id="UP000293547">
    <property type="component" value="Unassembled WGS sequence"/>
</dbReference>
<protein>
    <submittedName>
        <fullName evidence="1">Uncharacterized protein</fullName>
    </submittedName>
</protein>
<proteinExistence type="predicted"/>